<dbReference type="PANTHER" id="PTHR11048">
    <property type="entry name" value="PRENYLTRANSFERASES"/>
    <property type="match status" value="1"/>
</dbReference>
<evidence type="ECO:0000256" key="8">
    <source>
        <dbReference type="ARBA" id="ARBA00022692"/>
    </source>
</evidence>
<evidence type="ECO:0000313" key="14">
    <source>
        <dbReference type="Proteomes" id="UP000000422"/>
    </source>
</evidence>
<evidence type="ECO:0000256" key="6">
    <source>
        <dbReference type="ARBA" id="ARBA00022679"/>
    </source>
</evidence>
<dbReference type="Gene3D" id="1.20.120.1780">
    <property type="entry name" value="UbiA prenyltransferase"/>
    <property type="match status" value="1"/>
</dbReference>
<keyword evidence="4" id="KW-1003">Cell membrane</keyword>
<keyword evidence="10 12" id="KW-0472">Membrane</keyword>
<comment type="subcellular location">
    <subcellularLocation>
        <location evidence="2">Membrane</location>
        <topology evidence="2">Multi-pass membrane protein</topology>
    </subcellularLocation>
</comment>
<keyword evidence="8 12" id="KW-0812">Transmembrane</keyword>
<dbReference type="PANTHER" id="PTHR11048:SF28">
    <property type="entry name" value="4-HYDROXYBENZOATE POLYPRENYLTRANSFERASE, MITOCHONDRIAL"/>
    <property type="match status" value="1"/>
</dbReference>
<dbReference type="NCBIfam" id="NF009515">
    <property type="entry name" value="PRK12874.1"/>
    <property type="match status" value="1"/>
</dbReference>
<keyword evidence="6 13" id="KW-0808">Transferase</keyword>
<proteinExistence type="inferred from homology"/>
<dbReference type="InterPro" id="IPR039653">
    <property type="entry name" value="Prenyltransferase"/>
</dbReference>
<dbReference type="Pfam" id="PF01040">
    <property type="entry name" value="UbiA"/>
    <property type="match status" value="1"/>
</dbReference>
<dbReference type="Gene3D" id="1.10.357.140">
    <property type="entry name" value="UbiA prenyltransferase"/>
    <property type="match status" value="1"/>
</dbReference>
<evidence type="ECO:0000256" key="5">
    <source>
        <dbReference type="ARBA" id="ARBA00022519"/>
    </source>
</evidence>
<protein>
    <recommendedName>
        <fullName evidence="11">4-hydroxybenzoate polyprenyltransferase</fullName>
        <ecNumber evidence="11">2.5.1.39</ecNumber>
    </recommendedName>
</protein>
<evidence type="ECO:0000256" key="12">
    <source>
        <dbReference type="SAM" id="Phobius"/>
    </source>
</evidence>
<evidence type="ECO:0000256" key="10">
    <source>
        <dbReference type="ARBA" id="ARBA00023136"/>
    </source>
</evidence>
<dbReference type="GO" id="GO:0008412">
    <property type="term" value="F:4-hydroxybenzoate polyprenyltransferase activity"/>
    <property type="evidence" value="ECO:0007669"/>
    <property type="project" value="UniProtKB-EC"/>
</dbReference>
<dbReference type="NCBIfam" id="TIGR01475">
    <property type="entry name" value="ubiA_other"/>
    <property type="match status" value="1"/>
</dbReference>
<dbReference type="eggNOG" id="COG0382">
    <property type="taxonomic scope" value="Bacteria"/>
</dbReference>
<dbReference type="InterPro" id="IPR006371">
    <property type="entry name" value="Polyprenyltransferase_UbiA-li"/>
</dbReference>
<feature type="transmembrane region" description="Helical" evidence="12">
    <location>
        <begin position="21"/>
        <end position="41"/>
    </location>
</feature>
<keyword evidence="5" id="KW-0997">Cell inner membrane</keyword>
<gene>
    <name evidence="13" type="primary">UBIA</name>
    <name evidence="13" type="ordered locus">WS0357</name>
</gene>
<keyword evidence="7" id="KW-0831">Ubiquinone biosynthesis</keyword>
<evidence type="ECO:0000256" key="11">
    <source>
        <dbReference type="ARBA" id="ARBA00034524"/>
    </source>
</evidence>
<dbReference type="EC" id="2.5.1.39" evidence="11"/>
<evidence type="ECO:0000313" key="13">
    <source>
        <dbReference type="EMBL" id="CAE09506.1"/>
    </source>
</evidence>
<feature type="transmembrane region" description="Helical" evidence="12">
    <location>
        <begin position="265"/>
        <end position="286"/>
    </location>
</feature>
<dbReference type="AlphaFoldDB" id="Q7MAB1"/>
<dbReference type="STRING" id="273121.WS0357"/>
<keyword evidence="9 12" id="KW-1133">Transmembrane helix</keyword>
<feature type="transmembrane region" description="Helical" evidence="12">
    <location>
        <begin position="88"/>
        <end position="108"/>
    </location>
</feature>
<evidence type="ECO:0000256" key="7">
    <source>
        <dbReference type="ARBA" id="ARBA00022688"/>
    </source>
</evidence>
<dbReference type="FunFam" id="1.10.357.140:FF:000008">
    <property type="entry name" value="4-hydroxybenzoate octaprenyltransferase"/>
    <property type="match status" value="1"/>
</dbReference>
<evidence type="ECO:0000256" key="4">
    <source>
        <dbReference type="ARBA" id="ARBA00022475"/>
    </source>
</evidence>
<feature type="transmembrane region" description="Helical" evidence="12">
    <location>
        <begin position="138"/>
        <end position="158"/>
    </location>
</feature>
<dbReference type="CDD" id="cd13959">
    <property type="entry name" value="PT_UbiA_COQ2"/>
    <property type="match status" value="1"/>
</dbReference>
<dbReference type="NCBIfam" id="NF041585">
    <property type="entry name" value="MqnP_Cj_Hp"/>
    <property type="match status" value="1"/>
</dbReference>
<evidence type="ECO:0000256" key="1">
    <source>
        <dbReference type="ARBA" id="ARBA00001946"/>
    </source>
</evidence>
<comment type="cofactor">
    <cofactor evidence="1">
        <name>Mg(2+)</name>
        <dbReference type="ChEBI" id="CHEBI:18420"/>
    </cofactor>
</comment>
<feature type="transmembrane region" description="Helical" evidence="12">
    <location>
        <begin position="164"/>
        <end position="184"/>
    </location>
</feature>
<reference evidence="13 14" key="1">
    <citation type="journal article" date="2003" name="Proc. Natl. Acad. Sci. U.S.A.">
        <title>Complete genome sequence and analysis of Wolinella succinogenes.</title>
        <authorList>
            <person name="Baar C."/>
            <person name="Eppinger M."/>
            <person name="Raddatz G."/>
            <person name="Simon JM."/>
            <person name="Lanz C."/>
            <person name="Klimmek O."/>
            <person name="Nandakumar R."/>
            <person name="Gross R."/>
            <person name="Rosinus A."/>
            <person name="Keller H."/>
            <person name="Jagtap P."/>
            <person name="Linke B."/>
            <person name="Meyer F."/>
            <person name="Lederer H."/>
            <person name="Schuster S.C."/>
        </authorList>
    </citation>
    <scope>NUCLEOTIDE SEQUENCE [LARGE SCALE GENOMIC DNA]</scope>
    <source>
        <strain evidence="14">ATCC 29543 / DSM 1740 / CCUG 13145 / JCM 31913 / LMG 7466 / NCTC 11488 / FDC 602W</strain>
    </source>
</reference>
<dbReference type="InterPro" id="IPR000537">
    <property type="entry name" value="UbiA_prenyltransferase"/>
</dbReference>
<evidence type="ECO:0000256" key="2">
    <source>
        <dbReference type="ARBA" id="ARBA00004141"/>
    </source>
</evidence>
<dbReference type="EMBL" id="BX571658">
    <property type="protein sequence ID" value="CAE09506.1"/>
    <property type="molecule type" value="Genomic_DNA"/>
</dbReference>
<name>Q7MAB1_WOLSU</name>
<dbReference type="KEGG" id="wsu:WS0357"/>
<dbReference type="GO" id="GO:0006744">
    <property type="term" value="P:ubiquinone biosynthetic process"/>
    <property type="evidence" value="ECO:0007669"/>
    <property type="project" value="UniProtKB-KW"/>
</dbReference>
<dbReference type="GO" id="GO:0005886">
    <property type="term" value="C:plasma membrane"/>
    <property type="evidence" value="ECO:0007669"/>
    <property type="project" value="TreeGrafter"/>
</dbReference>
<dbReference type="InterPro" id="IPR044878">
    <property type="entry name" value="UbiA_sf"/>
</dbReference>
<dbReference type="HOGENOM" id="CLU_034879_5_1_7"/>
<dbReference type="Proteomes" id="UP000000422">
    <property type="component" value="Chromosome"/>
</dbReference>
<dbReference type="FunFam" id="1.20.120.1780:FF:000001">
    <property type="entry name" value="4-hydroxybenzoate octaprenyltransferase"/>
    <property type="match status" value="1"/>
</dbReference>
<dbReference type="RefSeq" id="WP_011138306.1">
    <property type="nucleotide sequence ID" value="NC_005090.1"/>
</dbReference>
<organism evidence="14">
    <name type="scientific">Wolinella succinogenes (strain ATCC 29543 / DSM 1740 / CCUG 13145 / JCM 31913 / LMG 7466 / NCTC 11488 / FDC 602W)</name>
    <name type="common">Vibrio succinogenes</name>
    <dbReference type="NCBI Taxonomy" id="273121"/>
    <lineage>
        <taxon>Bacteria</taxon>
        <taxon>Pseudomonadati</taxon>
        <taxon>Campylobacterota</taxon>
        <taxon>Epsilonproteobacteria</taxon>
        <taxon>Campylobacterales</taxon>
        <taxon>Helicobacteraceae</taxon>
        <taxon>Wolinella</taxon>
    </lineage>
</organism>
<sequence length="287" mass="32114">MNFSKVLQTLKNFNELVMFQHTIFSLPFIFIAMITAAGGWFGWKLLLLGLGAAVSARNFAMAFNRWCDRDIDAKNPRTASRPSVDGRVGGGKMVLFILGNGALFVGVAYLINDLAFKLSLPILGILALYSVMKRFSFLAHLILGLSLALAPIAGVIAVSESVPLWSLFLSLGVLFWVAGFDVLYSLQDIEFDKNEGLHSIPSRFGEKKAILLSRIFHLFTLFFWFLFVIFAPLGQIMLFAWAFCVMMLGYEHYLVSQDFRNIPKAFFTVNGYLGIVFLTFCIADRAL</sequence>
<comment type="similarity">
    <text evidence="3">Belongs to the UbiA prenyltransferase family.</text>
</comment>
<evidence type="ECO:0000256" key="3">
    <source>
        <dbReference type="ARBA" id="ARBA00005985"/>
    </source>
</evidence>
<accession>Q7MAB1</accession>
<evidence type="ECO:0000256" key="9">
    <source>
        <dbReference type="ARBA" id="ARBA00022989"/>
    </source>
</evidence>
<keyword evidence="14" id="KW-1185">Reference proteome</keyword>